<gene>
    <name evidence="2" type="ORF">GNF68_08550</name>
</gene>
<evidence type="ECO:0000313" key="2">
    <source>
        <dbReference type="EMBL" id="MDZ4909119.1"/>
    </source>
</evidence>
<dbReference type="AlphaFoldDB" id="A0AAW9HZW0"/>
<dbReference type="RefSeq" id="WP_198619025.1">
    <property type="nucleotide sequence ID" value="NZ_JACOHD010000018.1"/>
</dbReference>
<feature type="coiled-coil region" evidence="1">
    <location>
        <begin position="159"/>
        <end position="227"/>
    </location>
</feature>
<evidence type="ECO:0000256" key="1">
    <source>
        <dbReference type="SAM" id="Coils"/>
    </source>
</evidence>
<keyword evidence="1" id="KW-0175">Coiled coil</keyword>
<proteinExistence type="predicted"/>
<protein>
    <submittedName>
        <fullName evidence="2">Uncharacterized protein</fullName>
    </submittedName>
</protein>
<dbReference type="Proteomes" id="UP001288778">
    <property type="component" value="Unassembled WGS sequence"/>
</dbReference>
<sequence length="357" mass="41609">MKINSNYSDLELCEYMIKNISDDDLKNLILENNNLRIKCGAFDKKNLKYEREKSVNAAITLSKSNKALRESIISIWELESTVFYKDIHIDNIEDVKRFIKKDLNSKEMFLLAMLLWEKSSSELNDYGDKIFDNCRSNKYKSEKEKSTMKDTSNLLSMNLADCIDAINNYDNKINEYEEKLKAKDEIIRELREQLMLNVGSKELKKEVNKLGKTIQKSNNDLKNYSDDITKVVGTLKVELTDIKKEVNKQVITMDSNNKLLVNELSKKIKDFQNTIMGLILDDNKRLIKDINETINKHLENIRDTSKEEKDKSIKLEAKREKIKNNTNNFKGDDGTGVQKFSKELENFLEMPELDKKL</sequence>
<name>A0AAW9HZW0_CLOPF</name>
<organism evidence="2 3">
    <name type="scientific">Clostridium perfringens</name>
    <dbReference type="NCBI Taxonomy" id="1502"/>
    <lineage>
        <taxon>Bacteria</taxon>
        <taxon>Bacillati</taxon>
        <taxon>Bacillota</taxon>
        <taxon>Clostridia</taxon>
        <taxon>Eubacteriales</taxon>
        <taxon>Clostridiaceae</taxon>
        <taxon>Clostridium</taxon>
    </lineage>
</organism>
<reference evidence="2" key="1">
    <citation type="submission" date="2019-11" db="EMBL/GenBank/DDBJ databases">
        <title>Characterization of Clostridium perfringens isolates from swine manure treated agricultural soils.</title>
        <authorList>
            <person name="Wushke S.T."/>
        </authorList>
    </citation>
    <scope>NUCLEOTIDE SEQUENCE</scope>
    <source>
        <strain evidence="2">X94</strain>
    </source>
</reference>
<comment type="caution">
    <text evidence="2">The sequence shown here is derived from an EMBL/GenBank/DDBJ whole genome shotgun (WGS) entry which is preliminary data.</text>
</comment>
<evidence type="ECO:0000313" key="3">
    <source>
        <dbReference type="Proteomes" id="UP001288778"/>
    </source>
</evidence>
<dbReference type="EMBL" id="WNUI01000019">
    <property type="protein sequence ID" value="MDZ4909119.1"/>
    <property type="molecule type" value="Genomic_DNA"/>
</dbReference>
<feature type="coiled-coil region" evidence="1">
    <location>
        <begin position="287"/>
        <end position="325"/>
    </location>
</feature>
<accession>A0AAW9HZW0</accession>